<dbReference type="InterPro" id="IPR036322">
    <property type="entry name" value="WD40_repeat_dom_sf"/>
</dbReference>
<dbReference type="Pfam" id="PF24883">
    <property type="entry name" value="NPHP3_N"/>
    <property type="match status" value="1"/>
</dbReference>
<dbReference type="Gene3D" id="2.130.10.10">
    <property type="entry name" value="YVTN repeat-like/Quinoprotein amine dehydrogenase"/>
    <property type="match status" value="2"/>
</dbReference>
<evidence type="ECO:0000313" key="5">
    <source>
        <dbReference type="EMBL" id="KAF3766098.1"/>
    </source>
</evidence>
<evidence type="ECO:0000259" key="3">
    <source>
        <dbReference type="Pfam" id="PF22939"/>
    </source>
</evidence>
<keyword evidence="6" id="KW-1185">Reference proteome</keyword>
<proteinExistence type="predicted"/>
<evidence type="ECO:0000313" key="6">
    <source>
        <dbReference type="Proteomes" id="UP000803844"/>
    </source>
</evidence>
<dbReference type="SUPFAM" id="SSF52540">
    <property type="entry name" value="P-loop containing nucleoside triphosphate hydrolases"/>
    <property type="match status" value="1"/>
</dbReference>
<dbReference type="SMART" id="SM00320">
    <property type="entry name" value="WD40"/>
    <property type="match status" value="3"/>
</dbReference>
<dbReference type="GeneID" id="63836033"/>
<protein>
    <recommendedName>
        <fullName evidence="7">GPI inositol-deacylase</fullName>
    </recommendedName>
</protein>
<dbReference type="InterPro" id="IPR056884">
    <property type="entry name" value="NPHP3-like_N"/>
</dbReference>
<dbReference type="PANTHER" id="PTHR10039">
    <property type="entry name" value="AMELOGENIN"/>
    <property type="match status" value="1"/>
</dbReference>
<feature type="domain" description="AB hydrolase-1" evidence="2">
    <location>
        <begin position="59"/>
        <end position="208"/>
    </location>
</feature>
<sequence length="1591" mass="176225">MKSQREESAAPVLFTKSFLSRALTRRGASGYDEVTAPKGPLGLTTLHDPGPEHAAVADIVFVHGLNGGSHSTWSKGSKSSHFWPGTWLPLDNAFHDVRIHTFGYPSAIGTSSILNVHDFARSLLGAVKDAPSMNRGAPPRLIFVAHSMGGLVVKKAYIIGHHEPEFQPIVDRVASIVFLGTPHQGAAIAQTAARLAALMGGRPFIDDLLPQSPMLQSINEEFPRLAHKIQLMSFYETRPMNIGPVKAMIVEKTSAVMNLPNERRTLLDANHRHVAMFNSPSDPAFITVRNALATIVSSHRDTALIRRRNVAQQDLATLERYLGIANASEDDIMAQDALRTPGSCEWLTGKDWYQSWKQSLDSSLLWLRGRPGQGKSVLAGHIVNDMRTTKKDCCFYFFQKSDRTKSNTSVFLRSMALQMAMLHPEILSRLQELSSWENNSPINQFDSIATWGKVYFSAILKIRLHRPQFWIIDSLDECENSREVMGFLTRMQEQWPLSVLITSRDLVEAHMSRMGSRIEVIRQTISVKDSMGDISLLLESNLSLLPCPSSEKWPTGTEIASQIAQNSGGSFLWASLICSELRDVTSEREMEAVLESVPSNMDALYSKLLNDMAKLRFGKDLAKAIITWTTYAFRPMSTFELQAPIELDLDDRIDVFERAIAKCCGNVIHVDAHNKVQLIHSTAREFLTDGRLNSEFIVSKVEGHRRLAKVCLEFFITGSTPILGRFKPGSSSPPMAFQEHPFTAYASIYVFQHVNMLPTADEDILRLLSQFFTDGTVLRWVEVNATRGNLHAVFQAGKTIGALVDQTTHSTPIALAEDKERLKILKRWGNDLIHIVTKFAGQLQSSPKSIHRLIPPFCPPDSAIRQQFSHPYRGLKILGLSTRGWDDCLTTISYPQGMRPNAIAVGLGFFAVGMMNVHGDLKVYGDSIFDEMYSLSHGEPVWCLAFAGSGQYLASAGGNSLKIWTTADGQQITNLEISSLCLAMQFSEEDTILRVATRKNQLIEFDMFGQTLLHGEPATWTTDLEERMQSRSPTTIALGSATSLLSVIYQGENIVLWDYLENRIHDIYEKETGSIAAYGSHNLAEGVTTVASISFSHAIGTSLLAAAYTDGDLVVYDTTSGEAIAAVEGANINLIASAPNGRTLAGVDSHGNLTLFDFETLRPLSRIRLDAPIAPKALALTFDNSRLIEIRGQQCRVWQPTVLPRADYKDEKRSDTIIASAMSQELEHHTRKDVEITAITCCKMSGAVFYATIEGCVYACDIPANGEPLFQQIFVQNRDCPISILHFDQEASVLTCCDRSSLVTSRKVLRRNVSRQQISWDAGCPFMEIKAAEHGRDTLRGVILSGKHSRLLLSYENLDTLSAFSNEVVTSRPRLEADRESQWLSHPSQAECILRISKSHFEVYSWSDLRLLSTVSMAAEVSFDRLVSLHHTPYIATVSMAPQSHGPAGPHSHGPFSAVQIWDSRDLDPVSSSPMPVHQLDGDVAEQIELVIGGFGARMIVYTTDHWIASVDLHAPENGAPLGESLVRHFFMPNDWVAVGHRQLLFGIGRSGEIVFAKQSELAVIRRGLEITDSGGSFNPRRGRVGIGYRS</sequence>
<feature type="domain" description="Nephrocystin 3-like N-terminal" evidence="4">
    <location>
        <begin position="342"/>
        <end position="504"/>
    </location>
</feature>
<name>A0A9P5CPF6_CRYP1</name>
<dbReference type="InterPro" id="IPR001680">
    <property type="entry name" value="WD40_rpt"/>
</dbReference>
<dbReference type="Gene3D" id="3.40.50.1820">
    <property type="entry name" value="alpha/beta hydrolase"/>
    <property type="match status" value="1"/>
</dbReference>
<dbReference type="SUPFAM" id="SSF50978">
    <property type="entry name" value="WD40 repeat-like"/>
    <property type="match status" value="1"/>
</dbReference>
<dbReference type="RefSeq" id="XP_040777059.1">
    <property type="nucleotide sequence ID" value="XM_040918904.1"/>
</dbReference>
<evidence type="ECO:0000259" key="2">
    <source>
        <dbReference type="Pfam" id="PF12697"/>
    </source>
</evidence>
<gene>
    <name evidence="5" type="ORF">M406DRAFT_290452</name>
</gene>
<dbReference type="Proteomes" id="UP000803844">
    <property type="component" value="Unassembled WGS sequence"/>
</dbReference>
<comment type="caution">
    <text evidence="5">The sequence shown here is derived from an EMBL/GenBank/DDBJ whole genome shotgun (WGS) entry which is preliminary data.</text>
</comment>
<dbReference type="OrthoDB" id="194358at2759"/>
<dbReference type="InterPro" id="IPR027417">
    <property type="entry name" value="P-loop_NTPase"/>
</dbReference>
<reference evidence="5" key="1">
    <citation type="journal article" date="2020" name="Phytopathology">
        <title>Genome sequence of the chestnut blight fungus Cryphonectria parasitica EP155: A fundamental resource for an archetypical invasive plant pathogen.</title>
        <authorList>
            <person name="Crouch J.A."/>
            <person name="Dawe A."/>
            <person name="Aerts A."/>
            <person name="Barry K."/>
            <person name="Churchill A.C.L."/>
            <person name="Grimwood J."/>
            <person name="Hillman B."/>
            <person name="Milgroom M.G."/>
            <person name="Pangilinan J."/>
            <person name="Smith M."/>
            <person name="Salamov A."/>
            <person name="Schmutz J."/>
            <person name="Yadav J."/>
            <person name="Grigoriev I.V."/>
            <person name="Nuss D."/>
        </authorList>
    </citation>
    <scope>NUCLEOTIDE SEQUENCE</scope>
    <source>
        <strain evidence="5">EP155</strain>
    </source>
</reference>
<dbReference type="InterPro" id="IPR015943">
    <property type="entry name" value="WD40/YVTN_repeat-like_dom_sf"/>
</dbReference>
<organism evidence="5 6">
    <name type="scientific">Cryphonectria parasitica (strain ATCC 38755 / EP155)</name>
    <dbReference type="NCBI Taxonomy" id="660469"/>
    <lineage>
        <taxon>Eukaryota</taxon>
        <taxon>Fungi</taxon>
        <taxon>Dikarya</taxon>
        <taxon>Ascomycota</taxon>
        <taxon>Pezizomycotina</taxon>
        <taxon>Sordariomycetes</taxon>
        <taxon>Sordariomycetidae</taxon>
        <taxon>Diaporthales</taxon>
        <taxon>Cryphonectriaceae</taxon>
        <taxon>Cryphonectria-Endothia species complex</taxon>
        <taxon>Cryphonectria</taxon>
    </lineage>
</organism>
<dbReference type="Gene3D" id="3.40.50.300">
    <property type="entry name" value="P-loop containing nucleotide triphosphate hydrolases"/>
    <property type="match status" value="1"/>
</dbReference>
<dbReference type="InterPro" id="IPR000073">
    <property type="entry name" value="AB_hydrolase_1"/>
</dbReference>
<dbReference type="EMBL" id="MU032347">
    <property type="protein sequence ID" value="KAF3766098.1"/>
    <property type="molecule type" value="Genomic_DNA"/>
</dbReference>
<dbReference type="SUPFAM" id="SSF53474">
    <property type="entry name" value="alpha/beta-Hydrolases"/>
    <property type="match status" value="1"/>
</dbReference>
<dbReference type="InterPro" id="IPR029058">
    <property type="entry name" value="AB_hydrolase_fold"/>
</dbReference>
<dbReference type="Pfam" id="PF12697">
    <property type="entry name" value="Abhydrolase_6"/>
    <property type="match status" value="1"/>
</dbReference>
<accession>A0A9P5CPF6</accession>
<dbReference type="Pfam" id="PF22939">
    <property type="entry name" value="WHD_GPIID"/>
    <property type="match status" value="1"/>
</dbReference>
<evidence type="ECO:0008006" key="7">
    <source>
        <dbReference type="Google" id="ProtNLM"/>
    </source>
</evidence>
<evidence type="ECO:0000259" key="4">
    <source>
        <dbReference type="Pfam" id="PF24883"/>
    </source>
</evidence>
<dbReference type="PANTHER" id="PTHR10039:SF16">
    <property type="entry name" value="GPI INOSITOL-DEACYLASE"/>
    <property type="match status" value="1"/>
</dbReference>
<evidence type="ECO:0000256" key="1">
    <source>
        <dbReference type="ARBA" id="ARBA00022737"/>
    </source>
</evidence>
<feature type="domain" description="GPI inositol-deacylase winged helix" evidence="3">
    <location>
        <begin position="610"/>
        <end position="698"/>
    </location>
</feature>
<keyword evidence="1" id="KW-0677">Repeat</keyword>
<dbReference type="InterPro" id="IPR054471">
    <property type="entry name" value="GPIID_WHD"/>
</dbReference>